<protein>
    <submittedName>
        <fullName evidence="2">GNAT family N-acetyltransferase</fullName>
    </submittedName>
</protein>
<dbReference type="InterPro" id="IPR016181">
    <property type="entry name" value="Acyl_CoA_acyltransferase"/>
</dbReference>
<name>A0ABP6D9E7_9ACTN</name>
<proteinExistence type="predicted"/>
<feature type="domain" description="N-acetyltransferase" evidence="1">
    <location>
        <begin position="35"/>
        <end position="165"/>
    </location>
</feature>
<dbReference type="PROSITE" id="PS51186">
    <property type="entry name" value="GNAT"/>
    <property type="match status" value="1"/>
</dbReference>
<evidence type="ECO:0000313" key="3">
    <source>
        <dbReference type="Proteomes" id="UP001500151"/>
    </source>
</evidence>
<dbReference type="CDD" id="cd04301">
    <property type="entry name" value="NAT_SF"/>
    <property type="match status" value="1"/>
</dbReference>
<evidence type="ECO:0000259" key="1">
    <source>
        <dbReference type="PROSITE" id="PS51186"/>
    </source>
</evidence>
<dbReference type="InterPro" id="IPR000182">
    <property type="entry name" value="GNAT_dom"/>
</dbReference>
<evidence type="ECO:0000313" key="2">
    <source>
        <dbReference type="EMBL" id="GAA2633721.1"/>
    </source>
</evidence>
<dbReference type="Pfam" id="PF00583">
    <property type="entry name" value="Acetyltransf_1"/>
    <property type="match status" value="1"/>
</dbReference>
<dbReference type="EMBL" id="BAAASJ010000030">
    <property type="protein sequence ID" value="GAA2633721.1"/>
    <property type="molecule type" value="Genomic_DNA"/>
</dbReference>
<sequence>MTVSGHRRCARSARTINPAAGTGSSTESAVYALVMTITYEWRGDFDNAAVNALHAAGFDHRTSDVDWLARVQRHSLGWVCARHDGDLVGFVNVAWDGGVHAFILDTAVAASHRRSGIGAGLVAEAARQARTAECEWLHVDFEDDLRSFYFDACGFKPTTAGLIAL</sequence>
<accession>A0ABP6D9E7</accession>
<organism evidence="2 3">
    <name type="scientific">Streptomyces vastus</name>
    <dbReference type="NCBI Taxonomy" id="285451"/>
    <lineage>
        <taxon>Bacteria</taxon>
        <taxon>Bacillati</taxon>
        <taxon>Actinomycetota</taxon>
        <taxon>Actinomycetes</taxon>
        <taxon>Kitasatosporales</taxon>
        <taxon>Streptomycetaceae</taxon>
        <taxon>Streptomyces</taxon>
    </lineage>
</organism>
<dbReference type="Proteomes" id="UP001500151">
    <property type="component" value="Unassembled WGS sequence"/>
</dbReference>
<dbReference type="Gene3D" id="3.40.630.30">
    <property type="match status" value="1"/>
</dbReference>
<dbReference type="SUPFAM" id="SSF55729">
    <property type="entry name" value="Acyl-CoA N-acyltransferases (Nat)"/>
    <property type="match status" value="1"/>
</dbReference>
<keyword evidence="3" id="KW-1185">Reference proteome</keyword>
<gene>
    <name evidence="2" type="ORF">GCM10010307_28330</name>
</gene>
<comment type="caution">
    <text evidence="2">The sequence shown here is derived from an EMBL/GenBank/DDBJ whole genome shotgun (WGS) entry which is preliminary data.</text>
</comment>
<reference evidence="3" key="1">
    <citation type="journal article" date="2019" name="Int. J. Syst. Evol. Microbiol.">
        <title>The Global Catalogue of Microorganisms (GCM) 10K type strain sequencing project: providing services to taxonomists for standard genome sequencing and annotation.</title>
        <authorList>
            <consortium name="The Broad Institute Genomics Platform"/>
            <consortium name="The Broad Institute Genome Sequencing Center for Infectious Disease"/>
            <person name="Wu L."/>
            <person name="Ma J."/>
        </authorList>
    </citation>
    <scope>NUCLEOTIDE SEQUENCE [LARGE SCALE GENOMIC DNA]</scope>
    <source>
        <strain evidence="3">JCM 4524</strain>
    </source>
</reference>